<comment type="caution">
    <text evidence="1">The sequence shown here is derived from an EMBL/GenBank/DDBJ whole genome shotgun (WGS) entry which is preliminary data.</text>
</comment>
<dbReference type="EMBL" id="CAJVCH010556013">
    <property type="protein sequence ID" value="CAG7830474.1"/>
    <property type="molecule type" value="Genomic_DNA"/>
</dbReference>
<sequence length="30" mass="3260">VLTSYSANLSTAITKCMASEDRNLRGSKIE</sequence>
<reference evidence="1" key="1">
    <citation type="submission" date="2021-06" db="EMBL/GenBank/DDBJ databases">
        <authorList>
            <person name="Hodson N. C."/>
            <person name="Mongue J. A."/>
            <person name="Jaron S. K."/>
        </authorList>
    </citation>
    <scope>NUCLEOTIDE SEQUENCE</scope>
</reference>
<proteinExistence type="predicted"/>
<evidence type="ECO:0000313" key="1">
    <source>
        <dbReference type="EMBL" id="CAG7830474.1"/>
    </source>
</evidence>
<feature type="non-terminal residue" evidence="1">
    <location>
        <position position="1"/>
    </location>
</feature>
<organism evidence="1 2">
    <name type="scientific">Allacma fusca</name>
    <dbReference type="NCBI Taxonomy" id="39272"/>
    <lineage>
        <taxon>Eukaryota</taxon>
        <taxon>Metazoa</taxon>
        <taxon>Ecdysozoa</taxon>
        <taxon>Arthropoda</taxon>
        <taxon>Hexapoda</taxon>
        <taxon>Collembola</taxon>
        <taxon>Symphypleona</taxon>
        <taxon>Sminthuridae</taxon>
        <taxon>Allacma</taxon>
    </lineage>
</organism>
<dbReference type="AlphaFoldDB" id="A0A8J2PR86"/>
<keyword evidence="2" id="KW-1185">Reference proteome</keyword>
<name>A0A8J2PR86_9HEXA</name>
<protein>
    <submittedName>
        <fullName evidence="1">Uncharacterized protein</fullName>
    </submittedName>
</protein>
<dbReference type="Proteomes" id="UP000708208">
    <property type="component" value="Unassembled WGS sequence"/>
</dbReference>
<gene>
    <name evidence="1" type="ORF">AFUS01_LOCUS40274</name>
</gene>
<accession>A0A8J2PR86</accession>
<evidence type="ECO:0000313" key="2">
    <source>
        <dbReference type="Proteomes" id="UP000708208"/>
    </source>
</evidence>